<evidence type="ECO:0000313" key="8">
    <source>
        <dbReference type="Proteomes" id="UP000238801"/>
    </source>
</evidence>
<keyword evidence="7" id="KW-0966">Cell projection</keyword>
<dbReference type="InterPro" id="IPR005648">
    <property type="entry name" value="FlgD"/>
</dbReference>
<dbReference type="Proteomes" id="UP000238801">
    <property type="component" value="Unassembled WGS sequence"/>
</dbReference>
<dbReference type="AlphaFoldDB" id="A0A2T0X2Y4"/>
<protein>
    <recommendedName>
        <fullName evidence="2 5">Basal-body rod modification protein FlgD</fullName>
    </recommendedName>
</protein>
<evidence type="ECO:0000256" key="1">
    <source>
        <dbReference type="ARBA" id="ARBA00010577"/>
    </source>
</evidence>
<organism evidence="7 8">
    <name type="scientific">Hasllibacter halocynthiae</name>
    <dbReference type="NCBI Taxonomy" id="595589"/>
    <lineage>
        <taxon>Bacteria</taxon>
        <taxon>Pseudomonadati</taxon>
        <taxon>Pseudomonadota</taxon>
        <taxon>Alphaproteobacteria</taxon>
        <taxon>Rhodobacterales</taxon>
        <taxon>Roseobacteraceae</taxon>
        <taxon>Hasllibacter</taxon>
    </lineage>
</organism>
<dbReference type="RefSeq" id="WP_106160835.1">
    <property type="nucleotide sequence ID" value="NZ_PVTT01000002.1"/>
</dbReference>
<keyword evidence="8" id="KW-1185">Reference proteome</keyword>
<evidence type="ECO:0000313" key="7">
    <source>
        <dbReference type="EMBL" id="PRY93224.1"/>
    </source>
</evidence>
<comment type="function">
    <text evidence="4 5">Required for flagellar hook formation. May act as a scaffolding protein.</text>
</comment>
<evidence type="ECO:0000256" key="3">
    <source>
        <dbReference type="ARBA" id="ARBA00022795"/>
    </source>
</evidence>
<reference evidence="7 8" key="1">
    <citation type="submission" date="2018-03" db="EMBL/GenBank/DDBJ databases">
        <title>Genomic Encyclopedia of Archaeal and Bacterial Type Strains, Phase II (KMG-II): from individual species to whole genera.</title>
        <authorList>
            <person name="Goeker M."/>
        </authorList>
    </citation>
    <scope>NUCLEOTIDE SEQUENCE [LARGE SCALE GENOMIC DNA]</scope>
    <source>
        <strain evidence="7 8">DSM 29318</strain>
    </source>
</reference>
<dbReference type="EMBL" id="PVTT01000002">
    <property type="protein sequence ID" value="PRY93224.1"/>
    <property type="molecule type" value="Genomic_DNA"/>
</dbReference>
<keyword evidence="3 5" id="KW-1005">Bacterial flagellum biogenesis</keyword>
<evidence type="ECO:0000256" key="5">
    <source>
        <dbReference type="RuleBase" id="RU362076"/>
    </source>
</evidence>
<comment type="similarity">
    <text evidence="1 5">Belongs to the FlgD family.</text>
</comment>
<dbReference type="GO" id="GO:0044781">
    <property type="term" value="P:bacterial-type flagellum organization"/>
    <property type="evidence" value="ECO:0007669"/>
    <property type="project" value="UniProtKB-UniRule"/>
</dbReference>
<gene>
    <name evidence="7" type="ORF">BCF33_2091</name>
</gene>
<evidence type="ECO:0000256" key="4">
    <source>
        <dbReference type="ARBA" id="ARBA00024746"/>
    </source>
</evidence>
<feature type="compositionally biased region" description="Low complexity" evidence="6">
    <location>
        <begin position="9"/>
        <end position="21"/>
    </location>
</feature>
<evidence type="ECO:0000256" key="2">
    <source>
        <dbReference type="ARBA" id="ARBA00016013"/>
    </source>
</evidence>
<feature type="region of interest" description="Disordered" evidence="6">
    <location>
        <begin position="1"/>
        <end position="21"/>
    </location>
</feature>
<dbReference type="Pfam" id="PF03963">
    <property type="entry name" value="FlgD"/>
    <property type="match status" value="1"/>
</dbReference>
<proteinExistence type="inferred from homology"/>
<keyword evidence="7" id="KW-0282">Flagellum</keyword>
<comment type="caution">
    <text evidence="7">The sequence shown here is derived from an EMBL/GenBank/DDBJ whole genome shotgun (WGS) entry which is preliminary data.</text>
</comment>
<name>A0A2T0X2Y4_9RHOB</name>
<accession>A0A2T0X2Y4</accession>
<keyword evidence="7" id="KW-0969">Cilium</keyword>
<dbReference type="OrthoDB" id="9785233at2"/>
<evidence type="ECO:0000256" key="6">
    <source>
        <dbReference type="SAM" id="MobiDB-lite"/>
    </source>
</evidence>
<sequence length="211" mass="21380">MTDIPPLSIAARGGPAIAPGGRADPSDFATFLTMLTAQMKHQDPLNPVESTDFATQLATFSGVEQAVRTNELLERMGSSGALGDPSGWLGRQAPIAGPVEVDGTALTLRLPAAIDAEIVVRDGGGATLAREGAPQGGGSVDWVPMAGGAPLPAGRYTLTLEGTSSDGAAFARPVEVFRTVAEVEAAPTGAVVVAADGTRRPAAEIEALRAP</sequence>